<dbReference type="Proteomes" id="UP000539052">
    <property type="component" value="Unassembled WGS sequence"/>
</dbReference>
<comment type="caution">
    <text evidence="1">The sequence shown here is derived from an EMBL/GenBank/DDBJ whole genome shotgun (WGS) entry which is preliminary data.</text>
</comment>
<name>A0ABX1VJI1_9FIRM</name>
<evidence type="ECO:0000313" key="1">
    <source>
        <dbReference type="EMBL" id="NNJ28256.1"/>
    </source>
</evidence>
<dbReference type="EMBL" id="JAAOXG010000001">
    <property type="protein sequence ID" value="NNJ28256.1"/>
    <property type="molecule type" value="Genomic_DNA"/>
</dbReference>
<proteinExistence type="predicted"/>
<keyword evidence="2" id="KW-1185">Reference proteome</keyword>
<protein>
    <recommendedName>
        <fullName evidence="3">Cro/C1-type helix-turn-helix DNA-binding protein</fullName>
    </recommendedName>
</protein>
<evidence type="ECO:0008006" key="3">
    <source>
        <dbReference type="Google" id="ProtNLM"/>
    </source>
</evidence>
<dbReference type="RefSeq" id="WP_170819635.1">
    <property type="nucleotide sequence ID" value="NZ_JAAOXG010000001.1"/>
</dbReference>
<sequence>MTNTVRLIELIKKSGLKKGWIADRLHLSSYGFRRKLWNKSQFKAGEIKVLCELLGIVSLEEISDIFFNDDVDKKTTMDRKEVELNCDI</sequence>
<reference evidence="1 2" key="1">
    <citation type="submission" date="2020-03" db="EMBL/GenBank/DDBJ databases">
        <title>Genome Sequence of industrial isolate, B5A.</title>
        <authorList>
            <person name="Sharma S."/>
            <person name="Patil P.B."/>
            <person name="Korpole S."/>
        </authorList>
    </citation>
    <scope>NUCLEOTIDE SEQUENCE [LARGE SCALE GENOMIC DNA]</scope>
    <source>
        <strain evidence="1 2">PI-S10-B5A</strain>
    </source>
</reference>
<evidence type="ECO:0000313" key="2">
    <source>
        <dbReference type="Proteomes" id="UP000539052"/>
    </source>
</evidence>
<accession>A0ABX1VJI1</accession>
<gene>
    <name evidence="1" type="ORF">G9470_00380</name>
</gene>
<organism evidence="1 2">
    <name type="scientific">Lacrimispora defluvii</name>
    <dbReference type="NCBI Taxonomy" id="2719233"/>
    <lineage>
        <taxon>Bacteria</taxon>
        <taxon>Bacillati</taxon>
        <taxon>Bacillota</taxon>
        <taxon>Clostridia</taxon>
        <taxon>Lachnospirales</taxon>
        <taxon>Lachnospiraceae</taxon>
        <taxon>Lacrimispora</taxon>
    </lineage>
</organism>